<feature type="region of interest" description="Disordered" evidence="1">
    <location>
        <begin position="67"/>
        <end position="90"/>
    </location>
</feature>
<dbReference type="EMBL" id="KB007977">
    <property type="protein sequence ID" value="ELR17009.1"/>
    <property type="molecule type" value="Genomic_DNA"/>
</dbReference>
<dbReference type="KEGG" id="acan:ACA1_002510"/>
<organism evidence="3 4">
    <name type="scientific">Acanthamoeba castellanii (strain ATCC 30010 / Neff)</name>
    <dbReference type="NCBI Taxonomy" id="1257118"/>
    <lineage>
        <taxon>Eukaryota</taxon>
        <taxon>Amoebozoa</taxon>
        <taxon>Discosea</taxon>
        <taxon>Longamoebia</taxon>
        <taxon>Centramoebida</taxon>
        <taxon>Acanthamoebidae</taxon>
        <taxon>Acanthamoeba</taxon>
    </lineage>
</organism>
<dbReference type="RefSeq" id="XP_004339022.1">
    <property type="nucleotide sequence ID" value="XM_004338974.1"/>
</dbReference>
<evidence type="ECO:0000256" key="1">
    <source>
        <dbReference type="SAM" id="MobiDB-lite"/>
    </source>
</evidence>
<dbReference type="GeneID" id="14917723"/>
<feature type="region of interest" description="Disordered" evidence="1">
    <location>
        <begin position="14"/>
        <end position="43"/>
    </location>
</feature>
<dbReference type="VEuPathDB" id="AmoebaDB:ACA1_002510"/>
<keyword evidence="4" id="KW-1185">Reference proteome</keyword>
<evidence type="ECO:0000256" key="2">
    <source>
        <dbReference type="SAM" id="Phobius"/>
    </source>
</evidence>
<evidence type="ECO:0000313" key="3">
    <source>
        <dbReference type="EMBL" id="ELR17009.1"/>
    </source>
</evidence>
<proteinExistence type="predicted"/>
<reference evidence="3 4" key="1">
    <citation type="journal article" date="2013" name="Genome Biol.">
        <title>Genome of Acanthamoeba castellanii highlights extensive lateral gene transfer and early evolution of tyrosine kinase signaling.</title>
        <authorList>
            <person name="Clarke M."/>
            <person name="Lohan A.J."/>
            <person name="Liu B."/>
            <person name="Lagkouvardos I."/>
            <person name="Roy S."/>
            <person name="Zafar N."/>
            <person name="Bertelli C."/>
            <person name="Schilde C."/>
            <person name="Kianianmomeni A."/>
            <person name="Burglin T.R."/>
            <person name="Frech C."/>
            <person name="Turcotte B."/>
            <person name="Kopec K.O."/>
            <person name="Synnott J.M."/>
            <person name="Choo C."/>
            <person name="Paponov I."/>
            <person name="Finkler A."/>
            <person name="Soon Heng Tan C."/>
            <person name="Hutchins A.P."/>
            <person name="Weinmeier T."/>
            <person name="Rattei T."/>
            <person name="Chu J.S."/>
            <person name="Gimenez G."/>
            <person name="Irimia M."/>
            <person name="Rigden D.J."/>
            <person name="Fitzpatrick D.A."/>
            <person name="Lorenzo-Morales J."/>
            <person name="Bateman A."/>
            <person name="Chiu C.H."/>
            <person name="Tang P."/>
            <person name="Hegemann P."/>
            <person name="Fromm H."/>
            <person name="Raoult D."/>
            <person name="Greub G."/>
            <person name="Miranda-Saavedra D."/>
            <person name="Chen N."/>
            <person name="Nash P."/>
            <person name="Ginger M.L."/>
            <person name="Horn M."/>
            <person name="Schaap P."/>
            <person name="Caler L."/>
            <person name="Loftus B."/>
        </authorList>
    </citation>
    <scope>NUCLEOTIDE SEQUENCE [LARGE SCALE GENOMIC DNA]</scope>
    <source>
        <strain evidence="3 4">Neff</strain>
    </source>
</reference>
<dbReference type="Proteomes" id="UP000011083">
    <property type="component" value="Unassembled WGS sequence"/>
</dbReference>
<evidence type="ECO:0000313" key="4">
    <source>
        <dbReference type="Proteomes" id="UP000011083"/>
    </source>
</evidence>
<keyword evidence="2" id="KW-0472">Membrane</keyword>
<feature type="compositionally biased region" description="Polar residues" evidence="1">
    <location>
        <begin position="22"/>
        <end position="33"/>
    </location>
</feature>
<dbReference type="AlphaFoldDB" id="L8GUZ8"/>
<evidence type="ECO:0008006" key="5">
    <source>
        <dbReference type="Google" id="ProtNLM"/>
    </source>
</evidence>
<accession>L8GUZ8</accession>
<feature type="region of interest" description="Disordered" evidence="1">
    <location>
        <begin position="269"/>
        <end position="296"/>
    </location>
</feature>
<gene>
    <name evidence="3" type="ORF">ACA1_002510</name>
</gene>
<name>L8GUZ8_ACACF</name>
<keyword evidence="2" id="KW-1133">Transmembrane helix</keyword>
<feature type="transmembrane region" description="Helical" evidence="2">
    <location>
        <begin position="145"/>
        <end position="166"/>
    </location>
</feature>
<sequence>MNVQPLSFEERFASYESRPRKTSTFSSHFSTEPQELEPLGDGVPLARKKHHHQLHFFDEALGEDGEASYDSYDLDGEPEEEEWEDEDEEPVLPKRRRYLSEAEYQREATDYTRQQLKQSGLYYKHAYHFWRLRSRDSFDLVRPHLVKVLIAFAVLIVPIMLGLYLANDGASFGAKPDVSMLPDLAQNHVPVCHPIPRFVFAMQNEKKRYYKRIGLIAYSLTSMQNNYVEQQEAASRRGGLLNRLLRKAGFAAKRDNDTAEALVPAPLASPAQDAAKPAPSPVAQQQEELKESETINHVGVYEEPGLTLTSILPSMQGMNIFSFAYTAAIDFFSKTFGWESANVTATAA</sequence>
<keyword evidence="2" id="KW-0812">Transmembrane</keyword>
<protein>
    <recommendedName>
        <fullName evidence="5">Transmembrane protein</fullName>
    </recommendedName>
</protein>